<accession>A0A1I4XB85</accession>
<evidence type="ECO:0008006" key="3">
    <source>
        <dbReference type="Google" id="ProtNLM"/>
    </source>
</evidence>
<protein>
    <recommendedName>
        <fullName evidence="3">Phage antitermination protein Q</fullName>
    </recommendedName>
</protein>
<gene>
    <name evidence="1" type="ORF">SAMN05421863_11484</name>
</gene>
<dbReference type="EMBL" id="FOUB01000148">
    <property type="protein sequence ID" value="SFN23178.1"/>
    <property type="molecule type" value="Genomic_DNA"/>
</dbReference>
<sequence length="145" mass="16659">MIGDEAIVVNKLLRWAEWKMGSGVQLGYKSHVNFLKLAGGSGWHDESIDSECLLTDEAVEQLPIMHKELIRLEYLGTLKDEQFKARAFFDGSVRSWRQWKHDAHNKIANYLKIRLTMLPISEHNSSNLSNCVQMTQQADYISSSY</sequence>
<dbReference type="RefSeq" id="WP_074907531.1">
    <property type="nucleotide sequence ID" value="NZ_FOUB01000148.1"/>
</dbReference>
<keyword evidence="2" id="KW-1185">Reference proteome</keyword>
<proteinExistence type="predicted"/>
<name>A0A1I4XB85_9PROT</name>
<evidence type="ECO:0000313" key="2">
    <source>
        <dbReference type="Proteomes" id="UP000183287"/>
    </source>
</evidence>
<reference evidence="2" key="1">
    <citation type="submission" date="2016-10" db="EMBL/GenBank/DDBJ databases">
        <authorList>
            <person name="Varghese N."/>
            <person name="Submissions S."/>
        </authorList>
    </citation>
    <scope>NUCLEOTIDE SEQUENCE [LARGE SCALE GENOMIC DNA]</scope>
    <source>
        <strain evidence="2">Nm44</strain>
    </source>
</reference>
<organism evidence="1 2">
    <name type="scientific">Nitrosomonas communis</name>
    <dbReference type="NCBI Taxonomy" id="44574"/>
    <lineage>
        <taxon>Bacteria</taxon>
        <taxon>Pseudomonadati</taxon>
        <taxon>Pseudomonadota</taxon>
        <taxon>Betaproteobacteria</taxon>
        <taxon>Nitrosomonadales</taxon>
        <taxon>Nitrosomonadaceae</taxon>
        <taxon>Nitrosomonas</taxon>
    </lineage>
</organism>
<dbReference type="Proteomes" id="UP000183287">
    <property type="component" value="Unassembled WGS sequence"/>
</dbReference>
<evidence type="ECO:0000313" key="1">
    <source>
        <dbReference type="EMBL" id="SFN23178.1"/>
    </source>
</evidence>
<dbReference type="OrthoDB" id="8548247at2"/>
<dbReference type="AlphaFoldDB" id="A0A1I4XB85"/>